<dbReference type="Pfam" id="PF00623">
    <property type="entry name" value="RNA_pol_Rpb1_2"/>
    <property type="match status" value="1"/>
</dbReference>
<dbReference type="GO" id="GO:0003677">
    <property type="term" value="F:DNA binding"/>
    <property type="evidence" value="ECO:0007669"/>
    <property type="project" value="UniProtKB-UniRule"/>
</dbReference>
<evidence type="ECO:0000313" key="10">
    <source>
        <dbReference type="EMBL" id="ODS33774.1"/>
    </source>
</evidence>
<dbReference type="Pfam" id="PF04998">
    <property type="entry name" value="RNA_pol_Rpb1_5"/>
    <property type="match status" value="1"/>
</dbReference>
<dbReference type="Pfam" id="PF04997">
    <property type="entry name" value="RNA_pol_Rpb1_1"/>
    <property type="match status" value="1"/>
</dbReference>
<keyword evidence="4 7" id="KW-0479">Metal-binding</keyword>
<keyword evidence="3 7" id="KW-0548">Nucleotidyltransferase</keyword>
<dbReference type="GO" id="GO:0006351">
    <property type="term" value="P:DNA-templated transcription"/>
    <property type="evidence" value="ECO:0007669"/>
    <property type="project" value="UniProtKB-UniRule"/>
</dbReference>
<dbReference type="InterPro" id="IPR044893">
    <property type="entry name" value="RNA_pol_Rpb1_clamp_domain"/>
</dbReference>
<dbReference type="Gene3D" id="2.40.50.100">
    <property type="match status" value="3"/>
</dbReference>
<feature type="binding site" evidence="7">
    <location>
        <position position="460"/>
    </location>
    <ligand>
        <name>Mg(2+)</name>
        <dbReference type="ChEBI" id="CHEBI:18420"/>
    </ligand>
</feature>
<dbReference type="InterPro" id="IPR006592">
    <property type="entry name" value="RNA_pol_N"/>
</dbReference>
<dbReference type="Gene3D" id="1.10.1790.20">
    <property type="match status" value="1"/>
</dbReference>
<dbReference type="Gene3D" id="4.10.860.120">
    <property type="entry name" value="RNA polymerase II, clamp domain"/>
    <property type="match status" value="1"/>
</dbReference>
<dbReference type="CDD" id="cd01609">
    <property type="entry name" value="RNAP_beta'_N"/>
    <property type="match status" value="1"/>
</dbReference>
<feature type="domain" description="RNA polymerase N-terminal" evidence="9">
    <location>
        <begin position="231"/>
        <end position="510"/>
    </location>
</feature>
<comment type="subunit">
    <text evidence="7">The RNAP catalytic core consists of 2 alpha, 1 beta, 1 beta' and 1 omega subunit. When a sigma factor is associated with the core the holoenzyme is formed, which can initiate transcription.</text>
</comment>
<dbReference type="InterPro" id="IPR007081">
    <property type="entry name" value="RNA_pol_Rpb1_5"/>
</dbReference>
<feature type="binding site" evidence="7">
    <location>
        <position position="80"/>
    </location>
    <ligand>
        <name>Zn(2+)</name>
        <dbReference type="ChEBI" id="CHEBI:29105"/>
        <label>1</label>
    </ligand>
</feature>
<dbReference type="GO" id="GO:0003899">
    <property type="term" value="F:DNA-directed RNA polymerase activity"/>
    <property type="evidence" value="ECO:0007669"/>
    <property type="project" value="UniProtKB-UniRule"/>
</dbReference>
<dbReference type="PATRIC" id="fig|1872076.5.peg.1194"/>
<dbReference type="EMBL" id="MAYW01000019">
    <property type="protein sequence ID" value="ODS33774.1"/>
    <property type="molecule type" value="Genomic_DNA"/>
</dbReference>
<evidence type="ECO:0000256" key="3">
    <source>
        <dbReference type="ARBA" id="ARBA00022695"/>
    </source>
</evidence>
<feature type="binding site" evidence="7">
    <location>
        <position position="456"/>
    </location>
    <ligand>
        <name>Mg(2+)</name>
        <dbReference type="ChEBI" id="CHEBI:18420"/>
    </ligand>
</feature>
<keyword evidence="1 7" id="KW-0240">DNA-directed RNA polymerase</keyword>
<sequence>MTISTYERVNEYSSVKISLSSSEEIRSRSYGEVKKPETINYRTYRAEKDGLFCERIFGPERNWECFCGKYKGIKHKGIVCDRCGVKVTHSRVRRKRLGHISLAAPVVHIWFFKAMPSRIGTLLGMKTNVLERIIYFQGYVVIDSGDTTLKEGQLLTVDEHKEAQEKYGEGSFNADMGAEAIRTLLQNLDLVKLSKELRVELKETKSKQRTKEIIKRLAIVESFKDSGNKPEWMVMDVVPVIPPDLRPLVLLESGDFASSDLNDLYRRIINRNNRLKKLIDLNAPEVIIRNEKRMLQQAVDALFDNSRGKRPILGSNNRPLKSLTDMIKGKQGRFRENLLGKRVDYSARSVIVVGPELKLSQCGIPKKIALELFQPFIIRCLREIGLADTIKSAKKMLVRQDEEVWDILDEVVRKHLVLLNRAPTLHRMGIQAFEPVLVEGNAIKLHPLVCRGFNADFDGDQMAVHLPLSIESQIEARTLMLSVNNIFSPASGEPIITPSQDIVLGCYFLTAQVNEKEEEKKLKSFSSYEEVLMAYTEKKVGIHTQIKIRLQSNKSIIINEGEQSVNGLCTTTVGRVILNEILPHELPFYNYPLDHKSINGIIQDCYKILGKEKTITLLDQIKEIGFKECTKAGLSLSIMDLKMPKKKAQILEKTQKEVERTQKLYHRGIITEGERYNQVIDTWTYAGEKVAEEMLDELRNDVRGGKPYLNPVYLMSASGARGSTQQLRQLAGMRGLMAKPSGRIIETPIKANFREGLSALEYFSSTHGARKGLADTALKTADSGYLTRKLADVAQNVIITGYDCGTVNGISKSAVYRGDRIEIPLSKIIRGRMSLNNIVDLVKDEEIVKENELITEEKAKKIEALGYEKIRVRSPLTCEMSQGLCAKCYGMDLSKGELVEEGTAVGIIAAESIGEPGTQLTMKTFHIGGTATRSIEESEIKVRRAGRIKYYNLNVVENPQGENITLSGKGEILVVDDKDRQIEKHLVPLGATVLVKENEKVALNRTIIRWDPHMTPILAEMPGKVRFEDIIENKTMKKEHDPVTRIKRKVIIEHKGDLHPQIIIEDNTGKIQGLYPIPEKAHIEVEEGAKVVAGTLLAKTPREITRTEDITGGLPRVSEIFEARRPKDPAVMSEIDGMIELGEKRRGKRTIIVKGESGMEVEHLVPRGKHLRVHRGDRVKSGDPLVVGPLVLQDILRICGEEELQQYTLKEVQNVYRSQNVPIDDKHVEVIIAQMLRKVQVDEPNDTKLLPGSVVDKFKFKEINMEAKEKNGKPSTAKPLLLGITKASIQSDSFISAASFQETTKVLTKAALEGSRDRLVGLKENVILGHLVPTGTGYSLYHKLLIKREEIEVLDKKGEKDELLSTISN</sequence>
<dbReference type="PANTHER" id="PTHR19376">
    <property type="entry name" value="DNA-DIRECTED RNA POLYMERASE"/>
    <property type="match status" value="1"/>
</dbReference>
<evidence type="ECO:0000256" key="1">
    <source>
        <dbReference type="ARBA" id="ARBA00022478"/>
    </source>
</evidence>
<dbReference type="Gene3D" id="1.10.150.390">
    <property type="match status" value="1"/>
</dbReference>
<dbReference type="HAMAP" id="MF_01322">
    <property type="entry name" value="RNApol_bact_RpoC"/>
    <property type="match status" value="1"/>
</dbReference>
<dbReference type="CDD" id="cd02655">
    <property type="entry name" value="RNAP_beta'_C"/>
    <property type="match status" value="1"/>
</dbReference>
<dbReference type="Gene3D" id="1.10.40.90">
    <property type="match status" value="1"/>
</dbReference>
<feature type="binding site" evidence="7">
    <location>
        <position position="458"/>
    </location>
    <ligand>
        <name>Mg(2+)</name>
        <dbReference type="ChEBI" id="CHEBI:18420"/>
    </ligand>
</feature>
<dbReference type="Gene3D" id="2.40.40.20">
    <property type="match status" value="1"/>
</dbReference>
<dbReference type="GO" id="GO:0000428">
    <property type="term" value="C:DNA-directed RNA polymerase complex"/>
    <property type="evidence" value="ECO:0007669"/>
    <property type="project" value="UniProtKB-KW"/>
</dbReference>
<dbReference type="Proteomes" id="UP000094056">
    <property type="component" value="Unassembled WGS sequence"/>
</dbReference>
<evidence type="ECO:0000256" key="2">
    <source>
        <dbReference type="ARBA" id="ARBA00022679"/>
    </source>
</evidence>
<dbReference type="InterPro" id="IPR045867">
    <property type="entry name" value="DNA-dir_RpoC_beta_prime"/>
</dbReference>
<feature type="binding site" evidence="7">
    <location>
        <position position="65"/>
    </location>
    <ligand>
        <name>Zn(2+)</name>
        <dbReference type="ChEBI" id="CHEBI:29105"/>
        <label>1</label>
    </ligand>
</feature>
<dbReference type="InterPro" id="IPR012754">
    <property type="entry name" value="DNA-dir_RpoC_beta_prime_bact"/>
</dbReference>
<dbReference type="SUPFAM" id="SSF64484">
    <property type="entry name" value="beta and beta-prime subunits of DNA dependent RNA-polymerase"/>
    <property type="match status" value="1"/>
</dbReference>
<feature type="binding site" evidence="7">
    <location>
        <position position="888"/>
    </location>
    <ligand>
        <name>Zn(2+)</name>
        <dbReference type="ChEBI" id="CHEBI:29105"/>
        <label>2</label>
    </ligand>
</feature>
<dbReference type="InterPro" id="IPR007083">
    <property type="entry name" value="RNA_pol_Rpb1_4"/>
</dbReference>
<dbReference type="GO" id="GO:0000287">
    <property type="term" value="F:magnesium ion binding"/>
    <property type="evidence" value="ECO:0007669"/>
    <property type="project" value="UniProtKB-UniRule"/>
</dbReference>
<comment type="cofactor">
    <cofactor evidence="7">
        <name>Zn(2+)</name>
        <dbReference type="ChEBI" id="CHEBI:29105"/>
    </cofactor>
    <text evidence="7">Binds 2 Zn(2+) ions per subunit.</text>
</comment>
<keyword evidence="7" id="KW-0460">Magnesium</keyword>
<dbReference type="Gene3D" id="1.10.132.30">
    <property type="match status" value="1"/>
</dbReference>
<feature type="binding site" evidence="7">
    <location>
        <position position="83"/>
    </location>
    <ligand>
        <name>Zn(2+)</name>
        <dbReference type="ChEBI" id="CHEBI:29105"/>
        <label>1</label>
    </ligand>
</feature>
<name>A0A1E3XFQ7_9BACT</name>
<evidence type="ECO:0000256" key="6">
    <source>
        <dbReference type="ARBA" id="ARBA00048552"/>
    </source>
</evidence>
<feature type="binding site" evidence="7">
    <location>
        <position position="885"/>
    </location>
    <ligand>
        <name>Zn(2+)</name>
        <dbReference type="ChEBI" id="CHEBI:29105"/>
        <label>2</label>
    </ligand>
</feature>
<feature type="binding site" evidence="7">
    <location>
        <position position="67"/>
    </location>
    <ligand>
        <name>Zn(2+)</name>
        <dbReference type="ChEBI" id="CHEBI:29105"/>
        <label>1</label>
    </ligand>
</feature>
<reference evidence="10 11" key="1">
    <citation type="submission" date="2016-07" db="EMBL/GenBank/DDBJ databases">
        <title>Draft genome of Scalindua rubra, obtained from a brine-seawater interface in the Red Sea, sheds light on salt adaptation in anammox bacteria.</title>
        <authorList>
            <person name="Speth D.R."/>
            <person name="Lagkouvardos I."/>
            <person name="Wang Y."/>
            <person name="Qian P.-Y."/>
            <person name="Dutilh B.E."/>
            <person name="Jetten M.S."/>
        </authorList>
    </citation>
    <scope>NUCLEOTIDE SEQUENCE [LARGE SCALE GENOMIC DNA]</scope>
    <source>
        <strain evidence="10">BSI-1</strain>
    </source>
</reference>
<keyword evidence="2 7" id="KW-0808">Transferase</keyword>
<evidence type="ECO:0000313" key="11">
    <source>
        <dbReference type="Proteomes" id="UP000094056"/>
    </source>
</evidence>
<comment type="similarity">
    <text evidence="7 8">Belongs to the RNA polymerase beta' chain family.</text>
</comment>
<feature type="binding site" evidence="7">
    <location>
        <position position="878"/>
    </location>
    <ligand>
        <name>Zn(2+)</name>
        <dbReference type="ChEBI" id="CHEBI:29105"/>
        <label>2</label>
    </ligand>
</feature>
<feature type="binding site" evidence="7">
    <location>
        <position position="804"/>
    </location>
    <ligand>
        <name>Zn(2+)</name>
        <dbReference type="ChEBI" id="CHEBI:29105"/>
        <label>2</label>
    </ligand>
</feature>
<dbReference type="EC" id="2.7.7.6" evidence="7"/>
<protein>
    <recommendedName>
        <fullName evidence="7">DNA-directed RNA polymerase subunit beta'</fullName>
        <shortName evidence="7">RNAP subunit beta'</shortName>
        <ecNumber evidence="7">2.7.7.6</ecNumber>
    </recommendedName>
    <alternativeName>
        <fullName evidence="7">RNA polymerase subunit beta'</fullName>
    </alternativeName>
    <alternativeName>
        <fullName evidence="7">Transcriptase subunit beta'</fullName>
    </alternativeName>
</protein>
<evidence type="ECO:0000256" key="4">
    <source>
        <dbReference type="ARBA" id="ARBA00022723"/>
    </source>
</evidence>
<accession>A0A1E3XFQ7</accession>
<comment type="cofactor">
    <cofactor evidence="7">
        <name>Mg(2+)</name>
        <dbReference type="ChEBI" id="CHEBI:18420"/>
    </cofactor>
    <text evidence="7">Binds 1 Mg(2+) ion per subunit.</text>
</comment>
<dbReference type="InterPro" id="IPR042102">
    <property type="entry name" value="RNA_pol_Rpb1_3_sf"/>
</dbReference>
<dbReference type="Pfam" id="PF05000">
    <property type="entry name" value="RNA_pol_Rpb1_4"/>
    <property type="match status" value="1"/>
</dbReference>
<evidence type="ECO:0000256" key="8">
    <source>
        <dbReference type="RuleBase" id="RU004279"/>
    </source>
</evidence>
<proteinExistence type="inferred from homology"/>
<keyword evidence="7" id="KW-0862">Zinc</keyword>
<dbReference type="InterPro" id="IPR038120">
    <property type="entry name" value="Rpb1_funnel_sf"/>
</dbReference>
<keyword evidence="5 7" id="KW-0804">Transcription</keyword>
<organism evidence="10 11">
    <name type="scientific">Candidatus Scalindua rubra</name>
    <dbReference type="NCBI Taxonomy" id="1872076"/>
    <lineage>
        <taxon>Bacteria</taxon>
        <taxon>Pseudomonadati</taxon>
        <taxon>Planctomycetota</taxon>
        <taxon>Candidatus Brocadiia</taxon>
        <taxon>Candidatus Brocadiales</taxon>
        <taxon>Candidatus Scalinduaceae</taxon>
        <taxon>Candidatus Scalindua</taxon>
    </lineage>
</organism>
<evidence type="ECO:0000259" key="9">
    <source>
        <dbReference type="SMART" id="SM00663"/>
    </source>
</evidence>
<dbReference type="InterPro" id="IPR007080">
    <property type="entry name" value="RNA_pol_Rpb1_1"/>
</dbReference>
<dbReference type="InterPro" id="IPR007066">
    <property type="entry name" value="RNA_pol_Rpb1_3"/>
</dbReference>
<dbReference type="NCBIfam" id="TIGR02386">
    <property type="entry name" value="rpoC_TIGR"/>
    <property type="match status" value="1"/>
</dbReference>
<gene>
    <name evidence="7" type="primary">rpoC</name>
    <name evidence="10" type="ORF">SCARUB_01033</name>
</gene>
<comment type="catalytic activity">
    <reaction evidence="6 7 8">
        <text>RNA(n) + a ribonucleoside 5'-triphosphate = RNA(n+1) + diphosphate</text>
        <dbReference type="Rhea" id="RHEA:21248"/>
        <dbReference type="Rhea" id="RHEA-COMP:14527"/>
        <dbReference type="Rhea" id="RHEA-COMP:17342"/>
        <dbReference type="ChEBI" id="CHEBI:33019"/>
        <dbReference type="ChEBI" id="CHEBI:61557"/>
        <dbReference type="ChEBI" id="CHEBI:140395"/>
        <dbReference type="EC" id="2.7.7.6"/>
    </reaction>
</comment>
<dbReference type="Gene3D" id="1.10.274.100">
    <property type="entry name" value="RNA polymerase Rpb1, domain 3"/>
    <property type="match status" value="1"/>
</dbReference>
<dbReference type="GO" id="GO:0008270">
    <property type="term" value="F:zinc ion binding"/>
    <property type="evidence" value="ECO:0007669"/>
    <property type="project" value="UniProtKB-UniRule"/>
</dbReference>
<dbReference type="SMART" id="SM00663">
    <property type="entry name" value="RPOLA_N"/>
    <property type="match status" value="1"/>
</dbReference>
<dbReference type="PANTHER" id="PTHR19376:SF54">
    <property type="entry name" value="DNA-DIRECTED RNA POLYMERASE SUBUNIT BETA"/>
    <property type="match status" value="1"/>
</dbReference>
<evidence type="ECO:0000256" key="7">
    <source>
        <dbReference type="HAMAP-Rule" id="MF_01322"/>
    </source>
</evidence>
<comment type="caution">
    <text evidence="10">The sequence shown here is derived from an EMBL/GenBank/DDBJ whole genome shotgun (WGS) entry which is preliminary data.</text>
</comment>
<comment type="function">
    <text evidence="7 8">DNA-dependent RNA polymerase catalyzes the transcription of DNA into RNA using the four ribonucleoside triphosphates as substrates.</text>
</comment>
<dbReference type="InterPro" id="IPR000722">
    <property type="entry name" value="RNA_pol_asu"/>
</dbReference>
<evidence type="ECO:0000256" key="5">
    <source>
        <dbReference type="ARBA" id="ARBA00023163"/>
    </source>
</evidence>
<dbReference type="Pfam" id="PF04983">
    <property type="entry name" value="RNA_pol_Rpb1_3"/>
    <property type="match status" value="1"/>
</dbReference>